<dbReference type="InterPro" id="IPR000582">
    <property type="entry name" value="Acyl-CoA-binding_protein"/>
</dbReference>
<dbReference type="PRINTS" id="PR00689">
    <property type="entry name" value="ACOABINDINGP"/>
</dbReference>
<dbReference type="RefSeq" id="XP_001012898.2">
    <property type="nucleotide sequence ID" value="XM_001012898.2"/>
</dbReference>
<dbReference type="STRING" id="312017.Q237T8"/>
<gene>
    <name evidence="4" type="ORF">TTHERM_00319970</name>
</gene>
<name>Q237T8_TETTS</name>
<dbReference type="PROSITE" id="PS51228">
    <property type="entry name" value="ACB_2"/>
    <property type="match status" value="1"/>
</dbReference>
<dbReference type="GO" id="GO:0000062">
    <property type="term" value="F:fatty-acyl-CoA binding"/>
    <property type="evidence" value="ECO:0007669"/>
    <property type="project" value="InterPro"/>
</dbReference>
<evidence type="ECO:0000256" key="1">
    <source>
        <dbReference type="ARBA" id="ARBA00005567"/>
    </source>
</evidence>
<keyword evidence="5" id="KW-1185">Reference proteome</keyword>
<dbReference type="GO" id="GO:0006631">
    <property type="term" value="P:fatty acid metabolic process"/>
    <property type="evidence" value="ECO:0007669"/>
    <property type="project" value="TreeGrafter"/>
</dbReference>
<accession>Q237T8</accession>
<proteinExistence type="inferred from homology"/>
<sequence>MAENFELAAEEIANFFKNKGDTSDDNKLELYALYKQGTTGDNTTAKPGMLDFKGKAKWEAWNKKKGVSQNDAKAQYVVLANKVLATVGKKV</sequence>
<organism evidence="4 5">
    <name type="scientific">Tetrahymena thermophila (strain SB210)</name>
    <dbReference type="NCBI Taxonomy" id="312017"/>
    <lineage>
        <taxon>Eukaryota</taxon>
        <taxon>Sar</taxon>
        <taxon>Alveolata</taxon>
        <taxon>Ciliophora</taxon>
        <taxon>Intramacronucleata</taxon>
        <taxon>Oligohymenophorea</taxon>
        <taxon>Hymenostomatida</taxon>
        <taxon>Tetrahymenina</taxon>
        <taxon>Tetrahymenidae</taxon>
        <taxon>Tetrahymena</taxon>
    </lineage>
</organism>
<dbReference type="eggNOG" id="KOG0817">
    <property type="taxonomic scope" value="Eukaryota"/>
</dbReference>
<dbReference type="PROSITE" id="PS00880">
    <property type="entry name" value="ACB_1"/>
    <property type="match status" value="1"/>
</dbReference>
<dbReference type="PANTHER" id="PTHR23310">
    <property type="entry name" value="ACYL-COA-BINDING PROTEIN, ACBP"/>
    <property type="match status" value="1"/>
</dbReference>
<evidence type="ECO:0000313" key="4">
    <source>
        <dbReference type="EMBL" id="EAR92653.2"/>
    </source>
</evidence>
<dbReference type="Gene3D" id="1.20.80.10">
    <property type="match status" value="1"/>
</dbReference>
<dbReference type="InterPro" id="IPR014352">
    <property type="entry name" value="FERM/acyl-CoA-bd_prot_sf"/>
</dbReference>
<dbReference type="Proteomes" id="UP000009168">
    <property type="component" value="Unassembled WGS sequence"/>
</dbReference>
<dbReference type="AlphaFoldDB" id="Q237T8"/>
<evidence type="ECO:0000313" key="5">
    <source>
        <dbReference type="Proteomes" id="UP000009168"/>
    </source>
</evidence>
<dbReference type="Pfam" id="PF00887">
    <property type="entry name" value="ACBP"/>
    <property type="match status" value="1"/>
</dbReference>
<evidence type="ECO:0000259" key="3">
    <source>
        <dbReference type="PROSITE" id="PS51228"/>
    </source>
</evidence>
<protein>
    <submittedName>
        <fullName evidence="4">Acyl-CoA-binding protein</fullName>
    </submittedName>
</protein>
<dbReference type="InterPro" id="IPR022408">
    <property type="entry name" value="Acyl-CoA-binding_prot_CS"/>
</dbReference>
<comment type="similarity">
    <text evidence="1">Belongs to the ACBP family.</text>
</comment>
<dbReference type="HOGENOM" id="CLU_118853_4_1_1"/>
<reference evidence="5" key="1">
    <citation type="journal article" date="2006" name="PLoS Biol.">
        <title>Macronuclear genome sequence of the ciliate Tetrahymena thermophila, a model eukaryote.</title>
        <authorList>
            <person name="Eisen J.A."/>
            <person name="Coyne R.S."/>
            <person name="Wu M."/>
            <person name="Wu D."/>
            <person name="Thiagarajan M."/>
            <person name="Wortman J.R."/>
            <person name="Badger J.H."/>
            <person name="Ren Q."/>
            <person name="Amedeo P."/>
            <person name="Jones K.M."/>
            <person name="Tallon L.J."/>
            <person name="Delcher A.L."/>
            <person name="Salzberg S.L."/>
            <person name="Silva J.C."/>
            <person name="Haas B.J."/>
            <person name="Majoros W.H."/>
            <person name="Farzad M."/>
            <person name="Carlton J.M."/>
            <person name="Smith R.K. Jr."/>
            <person name="Garg J."/>
            <person name="Pearlman R.E."/>
            <person name="Karrer K.M."/>
            <person name="Sun L."/>
            <person name="Manning G."/>
            <person name="Elde N.C."/>
            <person name="Turkewitz A.P."/>
            <person name="Asai D.J."/>
            <person name="Wilkes D.E."/>
            <person name="Wang Y."/>
            <person name="Cai H."/>
            <person name="Collins K."/>
            <person name="Stewart B.A."/>
            <person name="Lee S.R."/>
            <person name="Wilamowska K."/>
            <person name="Weinberg Z."/>
            <person name="Ruzzo W.L."/>
            <person name="Wloga D."/>
            <person name="Gaertig J."/>
            <person name="Frankel J."/>
            <person name="Tsao C.-C."/>
            <person name="Gorovsky M.A."/>
            <person name="Keeling P.J."/>
            <person name="Waller R.F."/>
            <person name="Patron N.J."/>
            <person name="Cherry J.M."/>
            <person name="Stover N.A."/>
            <person name="Krieger C.J."/>
            <person name="del Toro C."/>
            <person name="Ryder H.F."/>
            <person name="Williamson S.C."/>
            <person name="Barbeau R.A."/>
            <person name="Hamilton E.P."/>
            <person name="Orias E."/>
        </authorList>
    </citation>
    <scope>NUCLEOTIDE SEQUENCE [LARGE SCALE GENOMIC DNA]</scope>
    <source>
        <strain evidence="5">SB210</strain>
    </source>
</reference>
<dbReference type="GeneID" id="7825073"/>
<dbReference type="InterPro" id="IPR035984">
    <property type="entry name" value="Acyl-CoA-binding_sf"/>
</dbReference>
<dbReference type="KEGG" id="tet:TTHERM_00319970"/>
<feature type="domain" description="ACB" evidence="3">
    <location>
        <begin position="1"/>
        <end position="89"/>
    </location>
</feature>
<keyword evidence="2" id="KW-0446">Lipid-binding</keyword>
<dbReference type="PANTHER" id="PTHR23310:SF62">
    <property type="entry name" value="ACYL-COA BINDING PROTEIN 1, ISOFORM A"/>
    <property type="match status" value="1"/>
</dbReference>
<dbReference type="InParanoid" id="Q237T8"/>
<dbReference type="EMBL" id="GG662743">
    <property type="protein sequence ID" value="EAR92653.2"/>
    <property type="molecule type" value="Genomic_DNA"/>
</dbReference>
<dbReference type="OrthoDB" id="346910at2759"/>
<dbReference type="SUPFAM" id="SSF47027">
    <property type="entry name" value="Acyl-CoA binding protein"/>
    <property type="match status" value="1"/>
</dbReference>
<evidence type="ECO:0000256" key="2">
    <source>
        <dbReference type="ARBA" id="ARBA00023121"/>
    </source>
</evidence>